<protein>
    <submittedName>
        <fullName evidence="2">Uncharacterized protein</fullName>
    </submittedName>
</protein>
<evidence type="ECO:0000313" key="2">
    <source>
        <dbReference type="EMBL" id="CAK0878703.1"/>
    </source>
</evidence>
<comment type="caution">
    <text evidence="2">The sequence shown here is derived from an EMBL/GenBank/DDBJ whole genome shotgun (WGS) entry which is preliminary data.</text>
</comment>
<evidence type="ECO:0000256" key="1">
    <source>
        <dbReference type="SAM" id="MobiDB-lite"/>
    </source>
</evidence>
<organism evidence="2 3">
    <name type="scientific">Prorocentrum cordatum</name>
    <dbReference type="NCBI Taxonomy" id="2364126"/>
    <lineage>
        <taxon>Eukaryota</taxon>
        <taxon>Sar</taxon>
        <taxon>Alveolata</taxon>
        <taxon>Dinophyceae</taxon>
        <taxon>Prorocentrales</taxon>
        <taxon>Prorocentraceae</taxon>
        <taxon>Prorocentrum</taxon>
    </lineage>
</organism>
<gene>
    <name evidence="2" type="ORF">PCOR1329_LOCUS62377</name>
</gene>
<proteinExistence type="predicted"/>
<dbReference type="EMBL" id="CAUYUJ010017876">
    <property type="protein sequence ID" value="CAK0878703.1"/>
    <property type="molecule type" value="Genomic_DNA"/>
</dbReference>
<reference evidence="2" key="1">
    <citation type="submission" date="2023-10" db="EMBL/GenBank/DDBJ databases">
        <authorList>
            <person name="Chen Y."/>
            <person name="Shah S."/>
            <person name="Dougan E. K."/>
            <person name="Thang M."/>
            <person name="Chan C."/>
        </authorList>
    </citation>
    <scope>NUCLEOTIDE SEQUENCE [LARGE SCALE GENOMIC DNA]</scope>
</reference>
<sequence length="482" mass="53069">MPLLQTTIRGGKVEATKFASLRDERADYVDWRHCTVVEDADTQRGTYAADRCTGEDFSRMLDAPPAELGEAGGHAGLASERPMVFAGEVQINHRMELAAWTRVSGMHEIPNASVMQSGPPPDLPWRFLDREAVQCRGGAGQLHRLRGRHALEPPSARTSDGAIKRGCDLLRTSEGPRKAAEVPAASASVKSEAKQEVNTEMGLQRPSKGQRKAAKELEYMAPITKAASAAIPPPTGDADMLPQGRGRDAENIADVGRLRAFRHHCFCPCKSRATRGPPPANDLRDADAALIDRLRATLENWRELSLNVEVYHALLAVALNAAEIIPRRPENAMLTARLLHLTVIGATRARDTGAHSYRHGRWSRREGFSEKTLRGMEEVLQLASALFRHLRGDQVQRSWDSRFGSWELIHGEFLQQQPTTRRDFSIGRDAKEVWAAEAGRVLQEMGARINGEGRGAELLDAFGAHFENVTLTLAEDPDGGTR</sequence>
<evidence type="ECO:0000313" key="3">
    <source>
        <dbReference type="Proteomes" id="UP001189429"/>
    </source>
</evidence>
<feature type="non-terminal residue" evidence="2">
    <location>
        <position position="482"/>
    </location>
</feature>
<dbReference type="Proteomes" id="UP001189429">
    <property type="component" value="Unassembled WGS sequence"/>
</dbReference>
<feature type="region of interest" description="Disordered" evidence="1">
    <location>
        <begin position="174"/>
        <end position="210"/>
    </location>
</feature>
<keyword evidence="3" id="KW-1185">Reference proteome</keyword>
<accession>A0ABN9W2G0</accession>
<name>A0ABN9W2G0_9DINO</name>